<dbReference type="Proteomes" id="UP000012099">
    <property type="component" value="Unassembled WGS sequence"/>
</dbReference>
<evidence type="ECO:0000313" key="1">
    <source>
        <dbReference type="EMBL" id="EMN00345.1"/>
    </source>
</evidence>
<keyword evidence="2" id="KW-1185">Reference proteome</keyword>
<evidence type="ECO:0000313" key="2">
    <source>
        <dbReference type="Proteomes" id="UP000012099"/>
    </source>
</evidence>
<accession>A0ABP2T8C7</accession>
<sequence length="72" mass="8105">MKNTGRELGEKSLNLPNSKKGRICKSKSKSVGFFVFFICPRTVLQNDDLLASQTNWGFSKVKFVFLVLDSGF</sequence>
<proteinExistence type="predicted"/>
<reference evidence="1 2" key="1">
    <citation type="submission" date="2013-01" db="EMBL/GenBank/DDBJ databases">
        <authorList>
            <person name="Harkins D.M."/>
            <person name="Durkin A.S."/>
            <person name="Brinkac L.M."/>
            <person name="Haft D.H."/>
            <person name="Selengut J.D."/>
            <person name="Sanka R."/>
            <person name="DePew J."/>
            <person name="Purushe J."/>
            <person name="Whelen A.C."/>
            <person name="Vinetz J.M."/>
            <person name="Sutton G.G."/>
            <person name="Nierman W.C."/>
            <person name="Fouts D.E."/>
        </authorList>
    </citation>
    <scope>NUCLEOTIDE SEQUENCE [LARGE SCALE GENOMIC DNA]</scope>
    <source>
        <strain evidence="1 2">2007001578</strain>
    </source>
</reference>
<dbReference type="EMBL" id="AHMH02000093">
    <property type="protein sequence ID" value="EMN00345.1"/>
    <property type="molecule type" value="Genomic_DNA"/>
</dbReference>
<name>A0ABP2T8C7_9LEPT</name>
<organism evidence="1 2">
    <name type="scientific">Leptospira noguchii str. 2007001578</name>
    <dbReference type="NCBI Taxonomy" id="1049974"/>
    <lineage>
        <taxon>Bacteria</taxon>
        <taxon>Pseudomonadati</taxon>
        <taxon>Spirochaetota</taxon>
        <taxon>Spirochaetia</taxon>
        <taxon>Leptospirales</taxon>
        <taxon>Leptospiraceae</taxon>
        <taxon>Leptospira</taxon>
    </lineage>
</organism>
<comment type="caution">
    <text evidence="1">The sequence shown here is derived from an EMBL/GenBank/DDBJ whole genome shotgun (WGS) entry which is preliminary data.</text>
</comment>
<gene>
    <name evidence="1" type="ORF">LEP1GSC035_3081</name>
</gene>
<protein>
    <submittedName>
        <fullName evidence="1">Uncharacterized protein</fullName>
    </submittedName>
</protein>